<dbReference type="GO" id="GO:0032259">
    <property type="term" value="P:methylation"/>
    <property type="evidence" value="ECO:0007669"/>
    <property type="project" value="UniProtKB-KW"/>
</dbReference>
<reference evidence="2 3" key="1">
    <citation type="journal article" date="2019" name="ACS Chem. Biol.">
        <title>Identification and Mobilization of a Cryptic Antibiotic Biosynthesis Gene Locus from a Human-Pathogenic Nocardia Isolate.</title>
        <authorList>
            <person name="Herisse M."/>
            <person name="Ishida K."/>
            <person name="Porter J.L."/>
            <person name="Howden B."/>
            <person name="Hertweck C."/>
            <person name="Stinear T.P."/>
            <person name="Pidot S.J."/>
        </authorList>
    </citation>
    <scope>NUCLEOTIDE SEQUENCE [LARGE SCALE GENOMIC DNA]</scope>
    <source>
        <strain evidence="2 3">AUSMDU00024985</strain>
    </source>
</reference>
<feature type="domain" description="Methyltransferase type 12" evidence="1">
    <location>
        <begin position="58"/>
        <end position="145"/>
    </location>
</feature>
<evidence type="ECO:0000259" key="1">
    <source>
        <dbReference type="Pfam" id="PF08242"/>
    </source>
</evidence>
<dbReference type="GO" id="GO:0008168">
    <property type="term" value="F:methyltransferase activity"/>
    <property type="evidence" value="ECO:0007669"/>
    <property type="project" value="UniProtKB-KW"/>
</dbReference>
<dbReference type="InterPro" id="IPR029063">
    <property type="entry name" value="SAM-dependent_MTases_sf"/>
</dbReference>
<dbReference type="Proteomes" id="UP000501705">
    <property type="component" value="Chromosome"/>
</dbReference>
<dbReference type="Gene3D" id="3.40.50.150">
    <property type="entry name" value="Vaccinia Virus protein VP39"/>
    <property type="match status" value="1"/>
</dbReference>
<sequence length="235" mass="25123">MNGAELDVFDRALAGEKCWVRAADGSRRRLPMARWLGLSGADRRADIALTSCCDGPTVDLGCGPGRLVAALLRRGVLALGVDISPTAVAITRFRGAPALRRDLFGPLPGMGRWDYALLADGNIGIGGDPRRLLARTAALLAPNGVAVVEFGRPGTGSVTRQIRVESRTRVGSWFPWSTVSIDHAADLACGTGFQVLDTAEVNGRHIAWLRRHRVARGYLAAATARAERPRTGEFS</sequence>
<keyword evidence="2" id="KW-0489">Methyltransferase</keyword>
<dbReference type="InterPro" id="IPR013217">
    <property type="entry name" value="Methyltransf_12"/>
</dbReference>
<gene>
    <name evidence="2" type="ORF">F5X71_25740</name>
</gene>
<dbReference type="RefSeq" id="WP_167464350.1">
    <property type="nucleotide sequence ID" value="NZ_CP046171.1"/>
</dbReference>
<dbReference type="EMBL" id="CP046171">
    <property type="protein sequence ID" value="QIS05263.1"/>
    <property type="molecule type" value="Genomic_DNA"/>
</dbReference>
<dbReference type="AlphaFoldDB" id="A0A6G9XWQ6"/>
<accession>A0A6G9XWQ6</accession>
<dbReference type="Pfam" id="PF08242">
    <property type="entry name" value="Methyltransf_12"/>
    <property type="match status" value="1"/>
</dbReference>
<dbReference type="SUPFAM" id="SSF53335">
    <property type="entry name" value="S-adenosyl-L-methionine-dependent methyltransferases"/>
    <property type="match status" value="1"/>
</dbReference>
<evidence type="ECO:0000313" key="2">
    <source>
        <dbReference type="EMBL" id="QIS05263.1"/>
    </source>
</evidence>
<evidence type="ECO:0000313" key="3">
    <source>
        <dbReference type="Proteomes" id="UP000501705"/>
    </source>
</evidence>
<keyword evidence="2" id="KW-0808">Transferase</keyword>
<protein>
    <submittedName>
        <fullName evidence="2">Methyltransferase domain-containing protein</fullName>
    </submittedName>
</protein>
<organism evidence="2 3">
    <name type="scientific">Nocardia brasiliensis</name>
    <dbReference type="NCBI Taxonomy" id="37326"/>
    <lineage>
        <taxon>Bacteria</taxon>
        <taxon>Bacillati</taxon>
        <taxon>Actinomycetota</taxon>
        <taxon>Actinomycetes</taxon>
        <taxon>Mycobacteriales</taxon>
        <taxon>Nocardiaceae</taxon>
        <taxon>Nocardia</taxon>
    </lineage>
</organism>
<proteinExistence type="predicted"/>
<name>A0A6G9XWQ6_NOCBR</name>